<dbReference type="Proteomes" id="UP000324831">
    <property type="component" value="Unassembled WGS sequence"/>
</dbReference>
<evidence type="ECO:0000313" key="7">
    <source>
        <dbReference type="EMBL" id="GCE63780.1"/>
    </source>
</evidence>
<evidence type="ECO:0000256" key="6">
    <source>
        <dbReference type="SAM" id="Phobius"/>
    </source>
</evidence>
<name>A0A478FUQ5_9MOLU</name>
<evidence type="ECO:0000256" key="2">
    <source>
        <dbReference type="ARBA" id="ARBA00006694"/>
    </source>
</evidence>
<evidence type="ECO:0000256" key="4">
    <source>
        <dbReference type="ARBA" id="ARBA00022989"/>
    </source>
</evidence>
<keyword evidence="3 6" id="KW-0812">Transmembrane</keyword>
<evidence type="ECO:0000313" key="8">
    <source>
        <dbReference type="Proteomes" id="UP000324831"/>
    </source>
</evidence>
<reference evidence="7 8" key="1">
    <citation type="submission" date="2019-01" db="EMBL/GenBank/DDBJ databases">
        <title>Draft genome sequences of Candidatus Mycoplasma haemohominis SWG34-3 identified from a patient with pyrexia, anemia and liver dysfunction.</title>
        <authorList>
            <person name="Sekizuka T."/>
            <person name="Hattori N."/>
            <person name="Katano H."/>
            <person name="Takuma T."/>
            <person name="Ito T."/>
            <person name="Arai N."/>
            <person name="Yanai R."/>
            <person name="Ishii S."/>
            <person name="Miura Y."/>
            <person name="Tokunaga T."/>
            <person name="Watanabe H."/>
            <person name="Nomura N."/>
            <person name="Eguchi J."/>
            <person name="Arai T."/>
            <person name="Hasegawa H."/>
            <person name="Nakamaki T."/>
            <person name="Wakita T."/>
            <person name="Niki Y."/>
            <person name="Kuroda M."/>
        </authorList>
    </citation>
    <scope>NUCLEOTIDE SEQUENCE [LARGE SCALE GENOMIC DNA]</scope>
    <source>
        <strain evidence="7">SWG34-3</strain>
    </source>
</reference>
<evidence type="ECO:0008006" key="9">
    <source>
        <dbReference type="Google" id="ProtNLM"/>
    </source>
</evidence>
<keyword evidence="5 6" id="KW-0472">Membrane</keyword>
<dbReference type="Pfam" id="PF03672">
    <property type="entry name" value="UPF0154"/>
    <property type="match status" value="1"/>
</dbReference>
<protein>
    <recommendedName>
        <fullName evidence="9">YneF family protein</fullName>
    </recommendedName>
</protein>
<comment type="subcellular location">
    <subcellularLocation>
        <location evidence="1">Membrane</location>
        <topology evidence="1">Single-pass membrane protein</topology>
    </subcellularLocation>
</comment>
<gene>
    <name evidence="7" type="ORF">MHSWG343_07870</name>
</gene>
<dbReference type="EMBL" id="BIMN01000004">
    <property type="protein sequence ID" value="GCE63780.1"/>
    <property type="molecule type" value="Genomic_DNA"/>
</dbReference>
<comment type="similarity">
    <text evidence="2">Belongs to the UPF0154 family.</text>
</comment>
<keyword evidence="4 6" id="KW-1133">Transmembrane helix</keyword>
<evidence type="ECO:0000256" key="1">
    <source>
        <dbReference type="ARBA" id="ARBA00004167"/>
    </source>
</evidence>
<sequence>MPIFILSCWGYGIGAAILALLIGIVVGWLVASNVLKKQIKENPPITEQQIRELYRQTGKKLSESQVLRIMNSIKRQQD</sequence>
<dbReference type="AlphaFoldDB" id="A0A478FUQ5"/>
<organism evidence="7 8">
    <name type="scientific">Candidatus Mycoplasma haematohominis</name>
    <dbReference type="NCBI Taxonomy" id="1494318"/>
    <lineage>
        <taxon>Bacteria</taxon>
        <taxon>Bacillati</taxon>
        <taxon>Mycoplasmatota</taxon>
        <taxon>Mollicutes</taxon>
        <taxon>Mycoplasmataceae</taxon>
        <taxon>Mycoplasma</taxon>
    </lineage>
</organism>
<evidence type="ECO:0000256" key="3">
    <source>
        <dbReference type="ARBA" id="ARBA00022692"/>
    </source>
</evidence>
<accession>A0A478FUQ5</accession>
<feature type="transmembrane region" description="Helical" evidence="6">
    <location>
        <begin position="12"/>
        <end position="31"/>
    </location>
</feature>
<dbReference type="GO" id="GO:0016020">
    <property type="term" value="C:membrane"/>
    <property type="evidence" value="ECO:0007669"/>
    <property type="project" value="UniProtKB-SubCell"/>
</dbReference>
<proteinExistence type="inferred from homology"/>
<dbReference type="InterPro" id="IPR005359">
    <property type="entry name" value="UPF0154"/>
</dbReference>
<comment type="caution">
    <text evidence="7">The sequence shown here is derived from an EMBL/GenBank/DDBJ whole genome shotgun (WGS) entry which is preliminary data.</text>
</comment>
<evidence type="ECO:0000256" key="5">
    <source>
        <dbReference type="ARBA" id="ARBA00023136"/>
    </source>
</evidence>